<dbReference type="SUPFAM" id="SSF50998">
    <property type="entry name" value="Quinoprotein alcohol dehydrogenase-like"/>
    <property type="match status" value="1"/>
</dbReference>
<keyword evidence="2" id="KW-1185">Reference proteome</keyword>
<dbReference type="PROSITE" id="PS51257">
    <property type="entry name" value="PROKAR_LIPOPROTEIN"/>
    <property type="match status" value="1"/>
</dbReference>
<proteinExistence type="predicted"/>
<dbReference type="AlphaFoldDB" id="A0A2Y9A1P5"/>
<organism evidence="1 2">
    <name type="scientific">Georgenia satyanarayanai</name>
    <dbReference type="NCBI Taxonomy" id="860221"/>
    <lineage>
        <taxon>Bacteria</taxon>
        <taxon>Bacillati</taxon>
        <taxon>Actinomycetota</taxon>
        <taxon>Actinomycetes</taxon>
        <taxon>Micrococcales</taxon>
        <taxon>Bogoriellaceae</taxon>
        <taxon>Georgenia</taxon>
    </lineage>
</organism>
<sequence>MRRRLALLAVAGLLAGCAGDPPVETEPAVLEDRAAPSEEVHEDSLPLALSGLPVLDPGWDQVPQELDGLLLGLDHPEDGEPLRFVAAREDGTLLWRAERPPSCTGFTLSRAGERTIAILNDVTPGRDTLSETSASAYDLATGELVWGPVDVPGPLQGPGAVFAAPAPRAAMGETGPRVVLDPATGEVVASEDDDVTVVGEYAGVVLTATDGTLHADGAGTSWQLPLADLGTGPEPGALPGVQAPPGTALLGEPGQALGVLVDLTTGEVLATGVRDAVTEPISGTLVTVEDGSLVGRPDGERWERPTEGLGLSAAGNLFAYLRSDSAVRAVNVVTGADAVAYDDGVTEPAVPVLVTAGGATVVEGADVALVPAGPSGAG</sequence>
<evidence type="ECO:0000313" key="1">
    <source>
        <dbReference type="EMBL" id="SSA36409.1"/>
    </source>
</evidence>
<protein>
    <recommendedName>
        <fullName evidence="3">PQQ-like domain-containing protein</fullName>
    </recommendedName>
</protein>
<reference evidence="1 2" key="1">
    <citation type="submission" date="2016-10" db="EMBL/GenBank/DDBJ databases">
        <authorList>
            <person name="Cai Z."/>
        </authorList>
    </citation>
    <scope>NUCLEOTIDE SEQUENCE [LARGE SCALE GENOMIC DNA]</scope>
    <source>
        <strain evidence="1 2">CGMCC 1.10826</strain>
    </source>
</reference>
<evidence type="ECO:0008006" key="3">
    <source>
        <dbReference type="Google" id="ProtNLM"/>
    </source>
</evidence>
<dbReference type="Proteomes" id="UP000250222">
    <property type="component" value="Unassembled WGS sequence"/>
</dbReference>
<evidence type="ECO:0000313" key="2">
    <source>
        <dbReference type="Proteomes" id="UP000250222"/>
    </source>
</evidence>
<dbReference type="EMBL" id="UETB01000001">
    <property type="protein sequence ID" value="SSA36409.1"/>
    <property type="molecule type" value="Genomic_DNA"/>
</dbReference>
<gene>
    <name evidence="1" type="ORF">SAMN05216184_10168</name>
</gene>
<accession>A0A2Y9A1P5</accession>
<dbReference type="InterPro" id="IPR011047">
    <property type="entry name" value="Quinoprotein_ADH-like_sf"/>
</dbReference>
<name>A0A2Y9A1P5_9MICO</name>